<dbReference type="EMBL" id="NOXX01000166">
    <property type="protein sequence ID" value="OYQ46387.1"/>
    <property type="molecule type" value="Genomic_DNA"/>
</dbReference>
<dbReference type="PANTHER" id="PTHR32060:SF30">
    <property type="entry name" value="CARBOXY-TERMINAL PROCESSING PROTEASE CTPA"/>
    <property type="match status" value="1"/>
</dbReference>
<evidence type="ECO:0000256" key="3">
    <source>
        <dbReference type="ARBA" id="ARBA00022801"/>
    </source>
</evidence>
<dbReference type="Gene3D" id="3.30.750.44">
    <property type="match status" value="1"/>
</dbReference>
<comment type="caution">
    <text evidence="7">The sequence shown here is derived from an EMBL/GenBank/DDBJ whole genome shotgun (WGS) entry which is preliminary data.</text>
</comment>
<dbReference type="SUPFAM" id="SSF52096">
    <property type="entry name" value="ClpP/crotonase"/>
    <property type="match status" value="1"/>
</dbReference>
<organism evidence="7 8">
    <name type="scientific">Flavobacterium aurantiibacter</name>
    <dbReference type="NCBI Taxonomy" id="2023067"/>
    <lineage>
        <taxon>Bacteria</taxon>
        <taxon>Pseudomonadati</taxon>
        <taxon>Bacteroidota</taxon>
        <taxon>Flavobacteriia</taxon>
        <taxon>Flavobacteriales</taxon>
        <taxon>Flavobacteriaceae</taxon>
        <taxon>Flavobacterium</taxon>
    </lineage>
</organism>
<dbReference type="SMART" id="SM00245">
    <property type="entry name" value="TSPc"/>
    <property type="match status" value="1"/>
</dbReference>
<dbReference type="PROSITE" id="PS50106">
    <property type="entry name" value="PDZ"/>
    <property type="match status" value="1"/>
</dbReference>
<keyword evidence="8" id="KW-1185">Reference proteome</keyword>
<gene>
    <name evidence="7" type="ORF">CHX27_04605</name>
</gene>
<keyword evidence="3 5" id="KW-0378">Hydrolase</keyword>
<evidence type="ECO:0000313" key="7">
    <source>
        <dbReference type="EMBL" id="OYQ46387.1"/>
    </source>
</evidence>
<reference evidence="7 8" key="1">
    <citation type="submission" date="2017-07" db="EMBL/GenBank/DDBJ databases">
        <title>Flavobacterium cyanobacteriorum sp. nov., isolated from cyanobacterial aggregates in a eutrophic lake.</title>
        <authorList>
            <person name="Cai H."/>
        </authorList>
    </citation>
    <scope>NUCLEOTIDE SEQUENCE [LARGE SCALE GENOMIC DNA]</scope>
    <source>
        <strain evidence="7 8">TH167</strain>
    </source>
</reference>
<evidence type="ECO:0000256" key="2">
    <source>
        <dbReference type="ARBA" id="ARBA00022670"/>
    </source>
</evidence>
<evidence type="ECO:0000256" key="4">
    <source>
        <dbReference type="ARBA" id="ARBA00022825"/>
    </source>
</evidence>
<dbReference type="GO" id="GO:0008236">
    <property type="term" value="F:serine-type peptidase activity"/>
    <property type="evidence" value="ECO:0007669"/>
    <property type="project" value="UniProtKB-KW"/>
</dbReference>
<keyword evidence="2 5" id="KW-0645">Protease</keyword>
<dbReference type="InterPro" id="IPR036034">
    <property type="entry name" value="PDZ_sf"/>
</dbReference>
<dbReference type="GO" id="GO:0030288">
    <property type="term" value="C:outer membrane-bounded periplasmic space"/>
    <property type="evidence" value="ECO:0007669"/>
    <property type="project" value="TreeGrafter"/>
</dbReference>
<dbReference type="InterPro" id="IPR041489">
    <property type="entry name" value="PDZ_6"/>
</dbReference>
<accession>A0A255ZXV6</accession>
<dbReference type="InterPro" id="IPR004447">
    <property type="entry name" value="Peptidase_S41A"/>
</dbReference>
<sequence>MNRFTTWVSSYKKRLLVGIAAAGLFYTTTSFKDDFFEIAKQLEIFTELYKTVNMNYVDELSPADLMDKAVKSMLADLDPYTTYFNEGDVVRYKINNTGEYTGMGAAILRKDGIVFVREPYKGYAADKAGLKAGDEIVKVGDVLLSEYEEDASQLFRGSKGTKIAIQYRRQGKIYDAQLTLDEVEVKAVPFYDMVDATTGYIVLSQFNQKASAETKQALEELKEKGAKKIILDLRGNPGGLLNEAVNVCNLFVPKGEIIVTTKSKVEKHNNTYRTAKEPVDTEIPLVVLVDGKSASASEIVSGGLQDLDRAVVVGTRSFGKGLVQRPIDLTYGTQVKVTISRYYTPSGRCIQALDYSRKDKDGKAIRTDASQYNAFKTKNGRTVYDGGGIQPDVELPEAKMSYIATALQKNDGIFRYATDYYYKNPIPENGIPNFTSAKYAEFKQFLKTNKINFDTETEVALRKTLESAKKEKLDQSIAKEYEQLLAAIQRSEDVELNKYEGEISKLIIDELIKRYAYKEGLYKYYLTNDTQIKKATELLANTASYNKILKK</sequence>
<name>A0A255ZXV6_9FLAO</name>
<dbReference type="RefSeq" id="WP_094485591.1">
    <property type="nucleotide sequence ID" value="NZ_NOXX01000166.1"/>
</dbReference>
<dbReference type="InterPro" id="IPR029045">
    <property type="entry name" value="ClpP/crotonase-like_dom_sf"/>
</dbReference>
<evidence type="ECO:0000256" key="5">
    <source>
        <dbReference type="RuleBase" id="RU004404"/>
    </source>
</evidence>
<proteinExistence type="inferred from homology"/>
<dbReference type="CDD" id="cd07560">
    <property type="entry name" value="Peptidase_S41_CPP"/>
    <property type="match status" value="1"/>
</dbReference>
<dbReference type="OrthoDB" id="9812068at2"/>
<dbReference type="Gene3D" id="2.30.42.10">
    <property type="match status" value="1"/>
</dbReference>
<dbReference type="GO" id="GO:0007165">
    <property type="term" value="P:signal transduction"/>
    <property type="evidence" value="ECO:0007669"/>
    <property type="project" value="TreeGrafter"/>
</dbReference>
<dbReference type="Gene3D" id="3.90.226.10">
    <property type="entry name" value="2-enoyl-CoA Hydratase, Chain A, domain 1"/>
    <property type="match status" value="1"/>
</dbReference>
<dbReference type="GO" id="GO:0006508">
    <property type="term" value="P:proteolysis"/>
    <property type="evidence" value="ECO:0007669"/>
    <property type="project" value="UniProtKB-KW"/>
</dbReference>
<feature type="domain" description="PDZ" evidence="6">
    <location>
        <begin position="89"/>
        <end position="158"/>
    </location>
</feature>
<dbReference type="Pfam" id="PF17820">
    <property type="entry name" value="PDZ_6"/>
    <property type="match status" value="1"/>
</dbReference>
<evidence type="ECO:0000259" key="6">
    <source>
        <dbReference type="PROSITE" id="PS50106"/>
    </source>
</evidence>
<evidence type="ECO:0000313" key="8">
    <source>
        <dbReference type="Proteomes" id="UP000216035"/>
    </source>
</evidence>
<evidence type="ECO:0000256" key="1">
    <source>
        <dbReference type="ARBA" id="ARBA00009179"/>
    </source>
</evidence>
<dbReference type="Proteomes" id="UP000216035">
    <property type="component" value="Unassembled WGS sequence"/>
</dbReference>
<keyword evidence="4 5" id="KW-0720">Serine protease</keyword>
<dbReference type="InterPro" id="IPR005151">
    <property type="entry name" value="Tail-specific_protease"/>
</dbReference>
<dbReference type="PANTHER" id="PTHR32060">
    <property type="entry name" value="TAIL-SPECIFIC PROTEASE"/>
    <property type="match status" value="1"/>
</dbReference>
<comment type="similarity">
    <text evidence="1 5">Belongs to the peptidase S41A family.</text>
</comment>
<dbReference type="SUPFAM" id="SSF50156">
    <property type="entry name" value="PDZ domain-like"/>
    <property type="match status" value="1"/>
</dbReference>
<dbReference type="InterPro" id="IPR001478">
    <property type="entry name" value="PDZ"/>
</dbReference>
<dbReference type="Pfam" id="PF03572">
    <property type="entry name" value="Peptidase_S41"/>
    <property type="match status" value="1"/>
</dbReference>
<dbReference type="AlphaFoldDB" id="A0A255ZXV6"/>
<dbReference type="GO" id="GO:0004175">
    <property type="term" value="F:endopeptidase activity"/>
    <property type="evidence" value="ECO:0007669"/>
    <property type="project" value="TreeGrafter"/>
</dbReference>
<protein>
    <submittedName>
        <fullName evidence="7">Peptidase S41</fullName>
    </submittedName>
</protein>
<dbReference type="NCBIfam" id="TIGR00225">
    <property type="entry name" value="prc"/>
    <property type="match status" value="1"/>
</dbReference>
<dbReference type="SMART" id="SM00228">
    <property type="entry name" value="PDZ"/>
    <property type="match status" value="1"/>
</dbReference>